<reference evidence="3 4" key="2">
    <citation type="journal article" date="2022" name="Mar. Drugs">
        <title>Bioassay-Guided Fractionation Leads to the Detection of Cholic Acid Generated by the Rare Thalassomonas sp.</title>
        <authorList>
            <person name="Pheiffer F."/>
            <person name="Schneider Y.K."/>
            <person name="Hansen E.H."/>
            <person name="Andersen J.H."/>
            <person name="Isaksson J."/>
            <person name="Busche T."/>
            <person name="R C."/>
            <person name="Kalinowski J."/>
            <person name="Zyl L.V."/>
            <person name="Trindade M."/>
        </authorList>
    </citation>
    <scope>NUCLEOTIDE SEQUENCE [LARGE SCALE GENOMIC DNA]</scope>
    <source>
        <strain evidence="3 4">XOM25</strain>
    </source>
</reference>
<dbReference type="KEGG" id="tvd:SG34_031750"/>
<feature type="domain" description="Activator of Hsp90 ATPase homologue 1/2-like C-terminal" evidence="2">
    <location>
        <begin position="14"/>
        <end position="130"/>
    </location>
</feature>
<gene>
    <name evidence="3" type="ORF">SG34_031750</name>
</gene>
<keyword evidence="4" id="KW-1185">Reference proteome</keyword>
<dbReference type="Pfam" id="PF08327">
    <property type="entry name" value="AHSA1"/>
    <property type="match status" value="1"/>
</dbReference>
<dbReference type="EMBL" id="CP059734">
    <property type="protein sequence ID" value="WDE08499.1"/>
    <property type="molecule type" value="Genomic_DNA"/>
</dbReference>
<accession>A0AAE9Z9A9</accession>
<evidence type="ECO:0000313" key="4">
    <source>
        <dbReference type="Proteomes" id="UP000032352"/>
    </source>
</evidence>
<proteinExistence type="inferred from homology"/>
<evidence type="ECO:0000313" key="3">
    <source>
        <dbReference type="EMBL" id="WDE08499.1"/>
    </source>
</evidence>
<dbReference type="InterPro" id="IPR013538">
    <property type="entry name" value="ASHA1/2-like_C"/>
</dbReference>
<dbReference type="RefSeq" id="WP_053046710.1">
    <property type="nucleotide sequence ID" value="NZ_CP059734.1"/>
</dbReference>
<evidence type="ECO:0000259" key="2">
    <source>
        <dbReference type="Pfam" id="PF08327"/>
    </source>
</evidence>
<dbReference type="Proteomes" id="UP000032352">
    <property type="component" value="Chromosome pTvir"/>
</dbReference>
<dbReference type="SUPFAM" id="SSF55961">
    <property type="entry name" value="Bet v1-like"/>
    <property type="match status" value="1"/>
</dbReference>
<dbReference type="AlphaFoldDB" id="A0AAE9Z9A9"/>
<dbReference type="InterPro" id="IPR023393">
    <property type="entry name" value="START-like_dom_sf"/>
</dbReference>
<dbReference type="Gene3D" id="3.30.530.20">
    <property type="match status" value="1"/>
</dbReference>
<dbReference type="CDD" id="cd07814">
    <property type="entry name" value="SRPBCC_CalC_Aha1-like"/>
    <property type="match status" value="1"/>
</dbReference>
<protein>
    <submittedName>
        <fullName evidence="3">SRPBCC domain-containing protein</fullName>
    </submittedName>
</protein>
<reference evidence="3 4" key="1">
    <citation type="journal article" date="2015" name="Genome Announc.">
        <title>Draft Genome Sequences of Marine Isolates of Thalassomonas viridans and Thalassomonas actiniarum.</title>
        <authorList>
            <person name="Olonade I."/>
            <person name="van Zyl L.J."/>
            <person name="Trindade M."/>
        </authorList>
    </citation>
    <scope>NUCLEOTIDE SEQUENCE [LARGE SCALE GENOMIC DNA]</scope>
    <source>
        <strain evidence="3 4">XOM25</strain>
    </source>
</reference>
<sequence>MAKVKHRVGIDGAIDKIFSMLISNEGLCGWWASAADISAQTGGSAKLTFSDLAVLNFEYLDIQENAKVALKCVDGPGPWQDSELIFELVQAQEQVFVTLSHRNPAASDEDFLYFSTKWSCYLLSLKALVETGKGRPYPDDIKIHVGD</sequence>
<name>A0AAE9Z9A9_9GAMM</name>
<evidence type="ECO:0000256" key="1">
    <source>
        <dbReference type="ARBA" id="ARBA00006817"/>
    </source>
</evidence>
<comment type="similarity">
    <text evidence="1">Belongs to the AHA1 family.</text>
</comment>
<organism evidence="3 4">
    <name type="scientific">Thalassomonas viridans</name>
    <dbReference type="NCBI Taxonomy" id="137584"/>
    <lineage>
        <taxon>Bacteria</taxon>
        <taxon>Pseudomonadati</taxon>
        <taxon>Pseudomonadota</taxon>
        <taxon>Gammaproteobacteria</taxon>
        <taxon>Alteromonadales</taxon>
        <taxon>Colwelliaceae</taxon>
        <taxon>Thalassomonas</taxon>
    </lineage>
</organism>